<reference evidence="9" key="1">
    <citation type="journal article" date="2014" name="Int. J. Syst. Evol. Microbiol.">
        <title>Complete genome sequence of Corynebacterium casei LMG S-19264T (=DSM 44701T), isolated from a smear-ripened cheese.</title>
        <authorList>
            <consortium name="US DOE Joint Genome Institute (JGI-PGF)"/>
            <person name="Walter F."/>
            <person name="Albersmeier A."/>
            <person name="Kalinowski J."/>
            <person name="Ruckert C."/>
        </authorList>
    </citation>
    <scope>NUCLEOTIDE SEQUENCE</scope>
    <source>
        <strain evidence="9">CGMCC 1.15493</strain>
    </source>
</reference>
<dbReference type="GO" id="GO:0005524">
    <property type="term" value="F:ATP binding"/>
    <property type="evidence" value="ECO:0007669"/>
    <property type="project" value="UniProtKB-KW"/>
</dbReference>
<evidence type="ECO:0000313" key="9">
    <source>
        <dbReference type="EMBL" id="GGD32243.1"/>
    </source>
</evidence>
<keyword evidence="9" id="KW-0067">ATP-binding</keyword>
<evidence type="ECO:0000256" key="7">
    <source>
        <dbReference type="SAM" id="MobiDB-lite"/>
    </source>
</evidence>
<name>A0A916Y5U2_9HYPH</name>
<keyword evidence="1" id="KW-0547">Nucleotide-binding</keyword>
<protein>
    <submittedName>
        <fullName evidence="9">ATP-binding protein</fullName>
    </submittedName>
</protein>
<dbReference type="InterPro" id="IPR036627">
    <property type="entry name" value="CobW-likC_sf"/>
</dbReference>
<evidence type="ECO:0000259" key="8">
    <source>
        <dbReference type="SMART" id="SM00833"/>
    </source>
</evidence>
<dbReference type="GO" id="GO:0005737">
    <property type="term" value="C:cytoplasm"/>
    <property type="evidence" value="ECO:0007669"/>
    <property type="project" value="TreeGrafter"/>
</dbReference>
<dbReference type="InterPro" id="IPR027417">
    <property type="entry name" value="P-loop_NTPase"/>
</dbReference>
<comment type="catalytic activity">
    <reaction evidence="6">
        <text>GTP + H2O = GDP + phosphate + H(+)</text>
        <dbReference type="Rhea" id="RHEA:19669"/>
        <dbReference type="ChEBI" id="CHEBI:15377"/>
        <dbReference type="ChEBI" id="CHEBI:15378"/>
        <dbReference type="ChEBI" id="CHEBI:37565"/>
        <dbReference type="ChEBI" id="CHEBI:43474"/>
        <dbReference type="ChEBI" id="CHEBI:58189"/>
    </reaction>
    <physiologicalReaction direction="left-to-right" evidence="6">
        <dbReference type="Rhea" id="RHEA:19670"/>
    </physiologicalReaction>
</comment>
<dbReference type="AlphaFoldDB" id="A0A916Y5U2"/>
<sequence length="392" mass="41115">MTLAVPPAVPAFPIRVTVLTGFLGAGKTTLLNRLLADPAVTDTGVIVNEFGEAGIDHLLVETARDGVVELSDGCLCCTVRGEIVDTLADLADRMQTGRIAPLSRVVVETTGIADPTPLIAALMGHPALAAAYALDGVVTVLDALAGGDNLATRQEARRQVAVADRIVLTKTDLAAPGAVEALAALVRPLNPRAPLLVAADGAAGAGALFGCGLYDPATKTADVRRWLQDEAEPAGKVEAGQGHHAHHDHHHHHGEGDPAHRQGGNGRHGDIGSFSIQHAASIPRAQIEAFLDLLRDLEGPRILRMKAVVLTAEQPLRPLVLHGVRQYLHPPVLLPAWPADVAPGSRLVLIGEGLDERLVRDLFAAFVGQPRLDAPDRAALTDNPLAVPGMSF</sequence>
<evidence type="ECO:0000256" key="5">
    <source>
        <dbReference type="ARBA" id="ARBA00045658"/>
    </source>
</evidence>
<organism evidence="9 10">
    <name type="scientific">Aureimonas glaciei</name>
    <dbReference type="NCBI Taxonomy" id="1776957"/>
    <lineage>
        <taxon>Bacteria</taxon>
        <taxon>Pseudomonadati</taxon>
        <taxon>Pseudomonadota</taxon>
        <taxon>Alphaproteobacteria</taxon>
        <taxon>Hyphomicrobiales</taxon>
        <taxon>Aurantimonadaceae</taxon>
        <taxon>Aureimonas</taxon>
    </lineage>
</organism>
<dbReference type="SUPFAM" id="SSF90002">
    <property type="entry name" value="Hypothetical protein YjiA, C-terminal domain"/>
    <property type="match status" value="1"/>
</dbReference>
<proteinExistence type="inferred from homology"/>
<dbReference type="InterPro" id="IPR003495">
    <property type="entry name" value="CobW/HypB/UreG_nucleotide-bd"/>
</dbReference>
<dbReference type="Gene3D" id="3.30.1220.10">
    <property type="entry name" value="CobW-like, C-terminal domain"/>
    <property type="match status" value="1"/>
</dbReference>
<reference evidence="9" key="2">
    <citation type="submission" date="2020-09" db="EMBL/GenBank/DDBJ databases">
        <authorList>
            <person name="Sun Q."/>
            <person name="Zhou Y."/>
        </authorList>
    </citation>
    <scope>NUCLEOTIDE SEQUENCE</scope>
    <source>
        <strain evidence="9">CGMCC 1.15493</strain>
    </source>
</reference>
<dbReference type="Proteomes" id="UP000613160">
    <property type="component" value="Unassembled WGS sequence"/>
</dbReference>
<dbReference type="Pfam" id="PF07683">
    <property type="entry name" value="CobW_C"/>
    <property type="match status" value="1"/>
</dbReference>
<accession>A0A916Y5U2</accession>
<dbReference type="PANTHER" id="PTHR13748:SF62">
    <property type="entry name" value="COBW DOMAIN-CONTAINING PROTEIN"/>
    <property type="match status" value="1"/>
</dbReference>
<evidence type="ECO:0000256" key="6">
    <source>
        <dbReference type="ARBA" id="ARBA00049117"/>
    </source>
</evidence>
<evidence type="ECO:0000256" key="2">
    <source>
        <dbReference type="ARBA" id="ARBA00022801"/>
    </source>
</evidence>
<keyword evidence="2" id="KW-0378">Hydrolase</keyword>
<keyword evidence="10" id="KW-1185">Reference proteome</keyword>
<gene>
    <name evidence="9" type="ORF">GCM10011335_39140</name>
</gene>
<dbReference type="InterPro" id="IPR051316">
    <property type="entry name" value="Zinc-reg_GTPase_activator"/>
</dbReference>
<dbReference type="EMBL" id="BMJJ01000010">
    <property type="protein sequence ID" value="GGD32243.1"/>
    <property type="molecule type" value="Genomic_DNA"/>
</dbReference>
<dbReference type="Pfam" id="PF02492">
    <property type="entry name" value="cobW"/>
    <property type="match status" value="1"/>
</dbReference>
<feature type="domain" description="CobW C-terminal" evidence="8">
    <location>
        <begin position="271"/>
        <end position="367"/>
    </location>
</feature>
<evidence type="ECO:0000313" key="10">
    <source>
        <dbReference type="Proteomes" id="UP000613160"/>
    </source>
</evidence>
<dbReference type="SUPFAM" id="SSF52540">
    <property type="entry name" value="P-loop containing nucleoside triphosphate hydrolases"/>
    <property type="match status" value="1"/>
</dbReference>
<dbReference type="PANTHER" id="PTHR13748">
    <property type="entry name" value="COBW-RELATED"/>
    <property type="match status" value="1"/>
</dbReference>
<dbReference type="SMART" id="SM00833">
    <property type="entry name" value="CobW_C"/>
    <property type="match status" value="1"/>
</dbReference>
<feature type="region of interest" description="Disordered" evidence="7">
    <location>
        <begin position="236"/>
        <end position="272"/>
    </location>
</feature>
<evidence type="ECO:0000256" key="3">
    <source>
        <dbReference type="ARBA" id="ARBA00023186"/>
    </source>
</evidence>
<dbReference type="GO" id="GO:0016787">
    <property type="term" value="F:hydrolase activity"/>
    <property type="evidence" value="ECO:0007669"/>
    <property type="project" value="UniProtKB-KW"/>
</dbReference>
<feature type="compositionally biased region" description="Basic residues" evidence="7">
    <location>
        <begin position="243"/>
        <end position="253"/>
    </location>
</feature>
<comment type="similarity">
    <text evidence="4">Belongs to the SIMIBI class G3E GTPase family. ZNG1 subfamily.</text>
</comment>
<comment type="caution">
    <text evidence="9">The sequence shown here is derived from an EMBL/GenBank/DDBJ whole genome shotgun (WGS) entry which is preliminary data.</text>
</comment>
<dbReference type="InterPro" id="IPR011629">
    <property type="entry name" value="CobW-like_C"/>
</dbReference>
<dbReference type="CDD" id="cd03112">
    <property type="entry name" value="CobW-like"/>
    <property type="match status" value="1"/>
</dbReference>
<dbReference type="Gene3D" id="3.40.50.300">
    <property type="entry name" value="P-loop containing nucleotide triphosphate hydrolases"/>
    <property type="match status" value="1"/>
</dbReference>
<dbReference type="RefSeq" id="WP_244640372.1">
    <property type="nucleotide sequence ID" value="NZ_BMJJ01000010.1"/>
</dbReference>
<evidence type="ECO:0000256" key="1">
    <source>
        <dbReference type="ARBA" id="ARBA00022741"/>
    </source>
</evidence>
<evidence type="ECO:0000256" key="4">
    <source>
        <dbReference type="ARBA" id="ARBA00034320"/>
    </source>
</evidence>
<comment type="function">
    <text evidence="5">Zinc chaperone that directly transfers zinc cofactor to target proteins, thereby activating them. Zinc is transferred from the CXCC motif in the GTPase domain to the zinc binding site in target proteins in a process requiring GTP hydrolysis.</text>
</comment>
<keyword evidence="3" id="KW-0143">Chaperone</keyword>